<evidence type="ECO:0000313" key="2">
    <source>
        <dbReference type="EMBL" id="RXJ04166.1"/>
    </source>
</evidence>
<reference evidence="2 3" key="1">
    <citation type="journal article" date="2019" name="Int. J. Syst. Evol. Microbiol.">
        <title>Anaerobacillus alkaliphilus sp. nov., a novel alkaliphilic and moderately halophilic bacterium.</title>
        <authorList>
            <person name="Borsodi A.K."/>
            <person name="Aszalos J.M."/>
            <person name="Bihari P."/>
            <person name="Nagy I."/>
            <person name="Schumann P."/>
            <person name="Sproer C."/>
            <person name="Kovacs A.L."/>
            <person name="Boka K."/>
            <person name="Dobosy P."/>
            <person name="Ovari M."/>
            <person name="Szili-Kovacs T."/>
            <person name="Toth E."/>
        </authorList>
    </citation>
    <scope>NUCLEOTIDE SEQUENCE [LARGE SCALE GENOMIC DNA]</scope>
    <source>
        <strain evidence="2 3">B16-10</strain>
    </source>
</reference>
<evidence type="ECO:0000313" key="3">
    <source>
        <dbReference type="Proteomes" id="UP000290649"/>
    </source>
</evidence>
<dbReference type="RefSeq" id="WP_129076515.1">
    <property type="nucleotide sequence ID" value="NZ_QOUX01000001.1"/>
</dbReference>
<dbReference type="PANTHER" id="PTHR45856:SF24">
    <property type="entry name" value="FUNGAL LIPASE-LIKE DOMAIN-CONTAINING PROTEIN"/>
    <property type="match status" value="1"/>
</dbReference>
<proteinExistence type="predicted"/>
<dbReference type="InterPro" id="IPR029058">
    <property type="entry name" value="AB_hydrolase_fold"/>
</dbReference>
<accession>A0A4Q0VYA5</accession>
<organism evidence="2 3">
    <name type="scientific">Anaerobacillus alkaliphilus</name>
    <dbReference type="NCBI Taxonomy" id="1548597"/>
    <lineage>
        <taxon>Bacteria</taxon>
        <taxon>Bacillati</taxon>
        <taxon>Bacillota</taxon>
        <taxon>Bacilli</taxon>
        <taxon>Bacillales</taxon>
        <taxon>Bacillaceae</taxon>
        <taxon>Anaerobacillus</taxon>
    </lineage>
</organism>
<gene>
    <name evidence="2" type="ORF">DS745_01915</name>
</gene>
<dbReference type="Proteomes" id="UP000290649">
    <property type="component" value="Unassembled WGS sequence"/>
</dbReference>
<keyword evidence="3" id="KW-1185">Reference proteome</keyword>
<dbReference type="SUPFAM" id="SSF53474">
    <property type="entry name" value="alpha/beta-Hydrolases"/>
    <property type="match status" value="1"/>
</dbReference>
<feature type="domain" description="Fungal lipase-type" evidence="1">
    <location>
        <begin position="66"/>
        <end position="196"/>
    </location>
</feature>
<dbReference type="CDD" id="cd00519">
    <property type="entry name" value="Lipase_3"/>
    <property type="match status" value="1"/>
</dbReference>
<sequence length="242" mass="28036">MKQNPFFNKRLALYLLDMCNLTYEQYSHNGHFKVPYGVRLVKPFKAKAFDKEEWFGFILETWDTVIIAFRGTQSDPDWIADAEAFQDSFPFSPECGLVHHGFLSIYASCREEIFKTYSKISPFKKLFITGHSLGAALATLHALDVTKNSRFKQVIHYNFASPRVGNKQFAQQYTKSVQNSLRFVNTNDIIPILPPQKLQCPFTNRYWYYQHVPKQVNFSIQTGSIANNHALVTYKKGIEKLE</sequence>
<comment type="caution">
    <text evidence="2">The sequence shown here is derived from an EMBL/GenBank/DDBJ whole genome shotgun (WGS) entry which is preliminary data.</text>
</comment>
<dbReference type="Gene3D" id="3.40.50.1820">
    <property type="entry name" value="alpha/beta hydrolase"/>
    <property type="match status" value="1"/>
</dbReference>
<dbReference type="InterPro" id="IPR002921">
    <property type="entry name" value="Fungal_lipase-type"/>
</dbReference>
<dbReference type="GO" id="GO:0006629">
    <property type="term" value="P:lipid metabolic process"/>
    <property type="evidence" value="ECO:0007669"/>
    <property type="project" value="InterPro"/>
</dbReference>
<dbReference type="OrthoDB" id="5522031at2"/>
<protein>
    <submittedName>
        <fullName evidence="2">Lipase family protein</fullName>
    </submittedName>
</protein>
<dbReference type="Pfam" id="PF01764">
    <property type="entry name" value="Lipase_3"/>
    <property type="match status" value="1"/>
</dbReference>
<dbReference type="AlphaFoldDB" id="A0A4Q0VYA5"/>
<dbReference type="InterPro" id="IPR051218">
    <property type="entry name" value="Sec_MonoDiacylglyc_Lipase"/>
</dbReference>
<dbReference type="PANTHER" id="PTHR45856">
    <property type="entry name" value="ALPHA/BETA-HYDROLASES SUPERFAMILY PROTEIN"/>
    <property type="match status" value="1"/>
</dbReference>
<evidence type="ECO:0000259" key="1">
    <source>
        <dbReference type="Pfam" id="PF01764"/>
    </source>
</evidence>
<dbReference type="EMBL" id="QOUX01000001">
    <property type="protein sequence ID" value="RXJ04166.1"/>
    <property type="molecule type" value="Genomic_DNA"/>
</dbReference>
<name>A0A4Q0VYA5_9BACI</name>